<feature type="domain" description="Beta-ketoacyl synthase-like N-terminal" evidence="1">
    <location>
        <begin position="73"/>
        <end position="166"/>
    </location>
</feature>
<dbReference type="AlphaFoldDB" id="C6BXN1"/>
<evidence type="ECO:0000313" key="3">
    <source>
        <dbReference type="Proteomes" id="UP000002601"/>
    </source>
</evidence>
<name>C6BXN1_MARSD</name>
<dbReference type="GO" id="GO:0016746">
    <property type="term" value="F:acyltransferase activity"/>
    <property type="evidence" value="ECO:0007669"/>
    <property type="project" value="InterPro"/>
</dbReference>
<dbReference type="HOGENOM" id="CLU_945693_0_0_7"/>
<accession>C6BXN1</accession>
<evidence type="ECO:0000313" key="2">
    <source>
        <dbReference type="EMBL" id="ACS78589.1"/>
    </source>
</evidence>
<dbReference type="EMBL" id="CP001649">
    <property type="protein sequence ID" value="ACS78589.1"/>
    <property type="molecule type" value="Genomic_DNA"/>
</dbReference>
<dbReference type="Proteomes" id="UP000002601">
    <property type="component" value="Chromosome"/>
</dbReference>
<dbReference type="Gene3D" id="3.40.47.10">
    <property type="match status" value="1"/>
</dbReference>
<gene>
    <name evidence="2" type="ordered locus">Desal_0522</name>
</gene>
<dbReference type="InterPro" id="IPR014030">
    <property type="entry name" value="Ketoacyl_synth_N"/>
</dbReference>
<dbReference type="InterPro" id="IPR016039">
    <property type="entry name" value="Thiolase-like"/>
</dbReference>
<evidence type="ECO:0000259" key="1">
    <source>
        <dbReference type="Pfam" id="PF13723"/>
    </source>
</evidence>
<protein>
    <recommendedName>
        <fullName evidence="1">Beta-ketoacyl synthase-like N-terminal domain-containing protein</fullName>
    </recommendedName>
</protein>
<dbReference type="OrthoDB" id="5455053at2"/>
<reference evidence="2 3" key="1">
    <citation type="submission" date="2009-06" db="EMBL/GenBank/DDBJ databases">
        <title>Complete sequence of Desulfovibrio salexigens DSM 2638.</title>
        <authorList>
            <consortium name="US DOE Joint Genome Institute"/>
            <person name="Lucas S."/>
            <person name="Copeland A."/>
            <person name="Lapidus A."/>
            <person name="Glavina del Rio T."/>
            <person name="Tice H."/>
            <person name="Bruce D."/>
            <person name="Goodwin L."/>
            <person name="Pitluck S."/>
            <person name="Munk A.C."/>
            <person name="Brettin T."/>
            <person name="Detter J.C."/>
            <person name="Han C."/>
            <person name="Tapia R."/>
            <person name="Larimer F."/>
            <person name="Land M."/>
            <person name="Hauser L."/>
            <person name="Kyrpides N."/>
            <person name="Anderson I."/>
            <person name="Wall J.D."/>
            <person name="Arkin A.P."/>
            <person name="Dehal P."/>
            <person name="Chivian D."/>
            <person name="Giles B."/>
            <person name="Hazen T.C."/>
        </authorList>
    </citation>
    <scope>NUCLEOTIDE SEQUENCE [LARGE SCALE GENOMIC DNA]</scope>
    <source>
        <strain evidence="3">ATCC 14822 / DSM 2638 / NCIMB 8403 / VKM B-1763</strain>
    </source>
</reference>
<dbReference type="KEGG" id="dsa:Desal_0522"/>
<keyword evidence="3" id="KW-1185">Reference proteome</keyword>
<dbReference type="Pfam" id="PF13723">
    <property type="entry name" value="Ketoacyl-synt_2"/>
    <property type="match status" value="1"/>
</dbReference>
<proteinExistence type="predicted"/>
<organism evidence="2 3">
    <name type="scientific">Maridesulfovibrio salexigens (strain ATCC 14822 / DSM 2638 / NCIMB 8403 / VKM B-1763)</name>
    <name type="common">Desulfovibrio salexigens</name>
    <dbReference type="NCBI Taxonomy" id="526222"/>
    <lineage>
        <taxon>Bacteria</taxon>
        <taxon>Pseudomonadati</taxon>
        <taxon>Thermodesulfobacteriota</taxon>
        <taxon>Desulfovibrionia</taxon>
        <taxon>Desulfovibrionales</taxon>
        <taxon>Desulfovibrionaceae</taxon>
        <taxon>Maridesulfovibrio</taxon>
    </lineage>
</organism>
<sequence length="294" mass="31471">MIRLALHGIGTALPEGAGTVDTSDLNSYFAPRRLRRVDHFTRMTMLAGCRALHDAAGTVQEDLKTEIPLPEDMGIVISTGYGPSQTVFEFLDSIIDHGAGCASPLSFSHSVHNIPAATMSLFLNNPKPYTTICQLHGPLLAALQTAGCWLSEGRAKKLLLGMVDEKTALLETNTRRLLERKGVAEDLIPLSEGACFFLLGPAEDAESAQYGALEFETLSSQELQQAELPEHNFCAARSLRRLTELGITATAAQQTDMICAAGPALVAAAKQPSDSSCIEQAGKNFGLISIKAMD</sequence>
<dbReference type="STRING" id="526222.Desal_0522"/>
<dbReference type="eggNOG" id="COG0304">
    <property type="taxonomic scope" value="Bacteria"/>
</dbReference>
<dbReference type="RefSeq" id="WP_015850408.1">
    <property type="nucleotide sequence ID" value="NC_012881.1"/>
</dbReference>
<dbReference type="SUPFAM" id="SSF53901">
    <property type="entry name" value="Thiolase-like"/>
    <property type="match status" value="1"/>
</dbReference>